<protein>
    <submittedName>
        <fullName evidence="1">Uncharacterized protein</fullName>
    </submittedName>
</protein>
<reference evidence="1" key="1">
    <citation type="journal article" date="2015" name="Nature">
        <title>Complex archaea that bridge the gap between prokaryotes and eukaryotes.</title>
        <authorList>
            <person name="Spang A."/>
            <person name="Saw J.H."/>
            <person name="Jorgensen S.L."/>
            <person name="Zaremba-Niedzwiedzka K."/>
            <person name="Martijn J."/>
            <person name="Lind A.E."/>
            <person name="van Eijk R."/>
            <person name="Schleper C."/>
            <person name="Guy L."/>
            <person name="Ettema T.J."/>
        </authorList>
    </citation>
    <scope>NUCLEOTIDE SEQUENCE</scope>
</reference>
<gene>
    <name evidence="1" type="ORF">LCGC14_2677140</name>
</gene>
<organism evidence="1">
    <name type="scientific">marine sediment metagenome</name>
    <dbReference type="NCBI Taxonomy" id="412755"/>
    <lineage>
        <taxon>unclassified sequences</taxon>
        <taxon>metagenomes</taxon>
        <taxon>ecological metagenomes</taxon>
    </lineage>
</organism>
<sequence length="64" mass="7432">MGTWNVGIKDLVETMAYALDNVEGDFSSKQLKEALQKMEEYPYVSNLGMSEKKWKEYLNDVTQH</sequence>
<evidence type="ECO:0000313" key="1">
    <source>
        <dbReference type="EMBL" id="KKK95004.1"/>
    </source>
</evidence>
<accession>A0A0F9BXA8</accession>
<dbReference type="EMBL" id="LAZR01047100">
    <property type="protein sequence ID" value="KKK95004.1"/>
    <property type="molecule type" value="Genomic_DNA"/>
</dbReference>
<proteinExistence type="predicted"/>
<dbReference type="AlphaFoldDB" id="A0A0F9BXA8"/>
<comment type="caution">
    <text evidence="1">The sequence shown here is derived from an EMBL/GenBank/DDBJ whole genome shotgun (WGS) entry which is preliminary data.</text>
</comment>
<name>A0A0F9BXA8_9ZZZZ</name>